<protein>
    <recommendedName>
        <fullName evidence="4">Hcy-binding domain-containing protein</fullName>
    </recommendedName>
</protein>
<comment type="cofactor">
    <cofactor evidence="3">
        <name>Zn(2+)</name>
        <dbReference type="ChEBI" id="CHEBI:29105"/>
    </cofactor>
</comment>
<keyword evidence="2 3" id="KW-0808">Transferase</keyword>
<feature type="domain" description="Hcy-binding" evidence="4">
    <location>
        <begin position="1"/>
        <end position="305"/>
    </location>
</feature>
<keyword evidence="3" id="KW-0479">Metal-binding</keyword>
<dbReference type="PIRSF" id="PIRSF037505">
    <property type="entry name" value="Betaine_HMT"/>
    <property type="match status" value="1"/>
</dbReference>
<sequence>MLVLDGGLGHLLKEKGLRIPGLPYDQQFLAGVLANKAAPDAVKAAHAEYIAAGCRCITTNNFVATHFSLSKVQREADAAKLTQLAGQLAREAVQESGQDGVLVAGSLPPLQESYQSTGLPNAATTQHEYSQIAQALAPYVDVFVAETLSTVAEAHAALHATAQLGKPVWVSFTLEDSTSCCLRSKEPLATAIHSISQHKHLAAVLVNCCAPAAVAAALPVLKQHAPNGVRVGCYANGFQTTTTQWMSGAEQPLLHSNPDDYDANGIITPAAYAAHARAWQAAGAELMGGCCGVGPQHMAMVAAALSAEV</sequence>
<evidence type="ECO:0000313" key="6">
    <source>
        <dbReference type="Proteomes" id="UP001244341"/>
    </source>
</evidence>
<evidence type="ECO:0000313" key="5">
    <source>
        <dbReference type="EMBL" id="WIA09580.1"/>
    </source>
</evidence>
<evidence type="ECO:0000256" key="1">
    <source>
        <dbReference type="ARBA" id="ARBA00022603"/>
    </source>
</evidence>
<evidence type="ECO:0000256" key="2">
    <source>
        <dbReference type="ARBA" id="ARBA00022679"/>
    </source>
</evidence>
<name>A0ABY8TKL6_TETOB</name>
<evidence type="ECO:0000259" key="4">
    <source>
        <dbReference type="PROSITE" id="PS50970"/>
    </source>
</evidence>
<dbReference type="Proteomes" id="UP001244341">
    <property type="component" value="Chromosome 1b"/>
</dbReference>
<keyword evidence="6" id="KW-1185">Reference proteome</keyword>
<evidence type="ECO:0000256" key="3">
    <source>
        <dbReference type="PROSITE-ProRule" id="PRU00333"/>
    </source>
</evidence>
<dbReference type="PROSITE" id="PS50970">
    <property type="entry name" value="HCY"/>
    <property type="match status" value="1"/>
</dbReference>
<feature type="binding site" evidence="3">
    <location>
        <position position="208"/>
    </location>
    <ligand>
        <name>Zn(2+)</name>
        <dbReference type="ChEBI" id="CHEBI:29105"/>
    </ligand>
</feature>
<feature type="binding site" evidence="3">
    <location>
        <position position="290"/>
    </location>
    <ligand>
        <name>Zn(2+)</name>
        <dbReference type="ChEBI" id="CHEBI:29105"/>
    </ligand>
</feature>
<dbReference type="InterPro" id="IPR036589">
    <property type="entry name" value="HCY_dom_sf"/>
</dbReference>
<feature type="binding site" evidence="3">
    <location>
        <position position="291"/>
    </location>
    <ligand>
        <name>Zn(2+)</name>
        <dbReference type="ChEBI" id="CHEBI:29105"/>
    </ligand>
</feature>
<dbReference type="EMBL" id="CP126208">
    <property type="protein sequence ID" value="WIA09580.1"/>
    <property type="molecule type" value="Genomic_DNA"/>
</dbReference>
<proteinExistence type="predicted"/>
<dbReference type="SUPFAM" id="SSF82282">
    <property type="entry name" value="Homocysteine S-methyltransferase"/>
    <property type="match status" value="1"/>
</dbReference>
<keyword evidence="1 3" id="KW-0489">Methyltransferase</keyword>
<dbReference type="Gene3D" id="3.20.20.330">
    <property type="entry name" value="Homocysteine-binding-like domain"/>
    <property type="match status" value="1"/>
</dbReference>
<reference evidence="5 6" key="1">
    <citation type="submission" date="2023-05" db="EMBL/GenBank/DDBJ databases">
        <title>A 100% complete, gapless, phased diploid assembly of the Scenedesmus obliquus UTEX 3031 genome.</title>
        <authorList>
            <person name="Biondi T.C."/>
            <person name="Hanschen E.R."/>
            <person name="Kwon T."/>
            <person name="Eng W."/>
            <person name="Kruse C.P.S."/>
            <person name="Koehler S.I."/>
            <person name="Kunde Y."/>
            <person name="Gleasner C.D."/>
            <person name="You Mak K.T."/>
            <person name="Polle J."/>
            <person name="Hovde B.T."/>
            <person name="Starkenburg S.R."/>
        </authorList>
    </citation>
    <scope>NUCLEOTIDE SEQUENCE [LARGE SCALE GENOMIC DNA]</scope>
    <source>
        <strain evidence="5 6">DOE0152z</strain>
    </source>
</reference>
<organism evidence="5 6">
    <name type="scientific">Tetradesmus obliquus</name>
    <name type="common">Green alga</name>
    <name type="synonym">Acutodesmus obliquus</name>
    <dbReference type="NCBI Taxonomy" id="3088"/>
    <lineage>
        <taxon>Eukaryota</taxon>
        <taxon>Viridiplantae</taxon>
        <taxon>Chlorophyta</taxon>
        <taxon>core chlorophytes</taxon>
        <taxon>Chlorophyceae</taxon>
        <taxon>CS clade</taxon>
        <taxon>Sphaeropleales</taxon>
        <taxon>Scenedesmaceae</taxon>
        <taxon>Tetradesmus</taxon>
    </lineage>
</organism>
<dbReference type="PANTHER" id="PTHR11103:SF18">
    <property type="entry name" value="SLR1189 PROTEIN"/>
    <property type="match status" value="1"/>
</dbReference>
<gene>
    <name evidence="5" type="ORF">OEZ85_008972</name>
</gene>
<dbReference type="InterPro" id="IPR003726">
    <property type="entry name" value="HCY_dom"/>
</dbReference>
<keyword evidence="3" id="KW-0862">Zinc</keyword>
<dbReference type="Pfam" id="PF02574">
    <property type="entry name" value="S-methyl_trans"/>
    <property type="match status" value="1"/>
</dbReference>
<dbReference type="InterPro" id="IPR017226">
    <property type="entry name" value="BHMT-like"/>
</dbReference>
<dbReference type="PANTHER" id="PTHR11103">
    <property type="entry name" value="SLR1189 PROTEIN"/>
    <property type="match status" value="1"/>
</dbReference>
<accession>A0ABY8TKL6</accession>